<evidence type="ECO:0000313" key="5">
    <source>
        <dbReference type="Proteomes" id="UP000694915"/>
    </source>
</evidence>
<keyword evidence="3" id="KW-0677">Repeat</keyword>
<gene>
    <name evidence="6" type="primary">Ecm1</name>
</gene>
<accession>A0ABM0L1E5</accession>
<protein>
    <submittedName>
        <fullName evidence="6">Extracellular matrix protein 1 isoform X1</fullName>
    </submittedName>
</protein>
<keyword evidence="5" id="KW-1185">Reference proteome</keyword>
<dbReference type="Proteomes" id="UP000694915">
    <property type="component" value="Chromosome 21"/>
</dbReference>
<organism evidence="5 6">
    <name type="scientific">Microtus ochrogaster</name>
    <name type="common">Prairie vole</name>
    <dbReference type="NCBI Taxonomy" id="79684"/>
    <lineage>
        <taxon>Eukaryota</taxon>
        <taxon>Metazoa</taxon>
        <taxon>Chordata</taxon>
        <taxon>Craniata</taxon>
        <taxon>Vertebrata</taxon>
        <taxon>Euteleostomi</taxon>
        <taxon>Mammalia</taxon>
        <taxon>Eutheria</taxon>
        <taxon>Euarchontoglires</taxon>
        <taxon>Glires</taxon>
        <taxon>Rodentia</taxon>
        <taxon>Myomorpha</taxon>
        <taxon>Muroidea</taxon>
        <taxon>Cricetidae</taxon>
        <taxon>Arvicolinae</taxon>
        <taxon>Microtus</taxon>
    </lineage>
</organism>
<evidence type="ECO:0000256" key="3">
    <source>
        <dbReference type="ARBA" id="ARBA00022737"/>
    </source>
</evidence>
<proteinExistence type="predicted"/>
<feature type="compositionally biased region" description="Basic and acidic residues" evidence="4">
    <location>
        <begin position="17"/>
        <end position="28"/>
    </location>
</feature>
<comment type="subcellular location">
    <subcellularLocation>
        <location evidence="1">Secreted</location>
    </subcellularLocation>
</comment>
<feature type="region of interest" description="Disordered" evidence="4">
    <location>
        <begin position="210"/>
        <end position="245"/>
    </location>
</feature>
<feature type="region of interest" description="Disordered" evidence="4">
    <location>
        <begin position="1"/>
        <end position="44"/>
    </location>
</feature>
<evidence type="ECO:0000256" key="2">
    <source>
        <dbReference type="ARBA" id="ARBA00022525"/>
    </source>
</evidence>
<feature type="compositionally biased region" description="Low complexity" evidence="4">
    <location>
        <begin position="1"/>
        <end position="10"/>
    </location>
</feature>
<dbReference type="SUPFAM" id="SSF48552">
    <property type="entry name" value="Serum albumin-like"/>
    <property type="match status" value="2"/>
</dbReference>
<dbReference type="InterPro" id="IPR008605">
    <property type="entry name" value="ECM1"/>
</dbReference>
<feature type="region of interest" description="Disordered" evidence="4">
    <location>
        <begin position="602"/>
        <end position="629"/>
    </location>
</feature>
<evidence type="ECO:0000313" key="6">
    <source>
        <dbReference type="RefSeq" id="XP_005357022.1"/>
    </source>
</evidence>
<dbReference type="RefSeq" id="XP_005357022.1">
    <property type="nucleotide sequence ID" value="XM_005356965.2"/>
</dbReference>
<reference evidence="6" key="1">
    <citation type="submission" date="2025-08" db="UniProtKB">
        <authorList>
            <consortium name="RefSeq"/>
        </authorList>
    </citation>
    <scope>IDENTIFICATION</scope>
</reference>
<dbReference type="PANTHER" id="PTHR16776:SF3">
    <property type="entry name" value="EXTRACELLULAR MATRIX PROTEIN 1"/>
    <property type="match status" value="1"/>
</dbReference>
<dbReference type="Pfam" id="PF05782">
    <property type="entry name" value="ECM1"/>
    <property type="match status" value="1"/>
</dbReference>
<keyword evidence="2" id="KW-0964">Secreted</keyword>
<feature type="compositionally biased region" description="Basic and acidic residues" evidence="4">
    <location>
        <begin position="210"/>
        <end position="222"/>
    </location>
</feature>
<dbReference type="GeneID" id="101988730"/>
<dbReference type="Gene3D" id="1.10.246.10">
    <property type="match status" value="2"/>
</dbReference>
<name>A0ABM0L1E5_MICOH</name>
<feature type="region of interest" description="Disordered" evidence="4">
    <location>
        <begin position="145"/>
        <end position="173"/>
    </location>
</feature>
<dbReference type="InterPro" id="IPR020858">
    <property type="entry name" value="Serum_albumin-like"/>
</dbReference>
<feature type="compositionally biased region" description="Polar residues" evidence="4">
    <location>
        <begin position="605"/>
        <end position="623"/>
    </location>
</feature>
<evidence type="ECO:0000256" key="1">
    <source>
        <dbReference type="ARBA" id="ARBA00004613"/>
    </source>
</evidence>
<dbReference type="PANTHER" id="PTHR16776">
    <property type="entry name" value="EXTRACELLULAR MATRIX PROTEIN 1"/>
    <property type="match status" value="1"/>
</dbReference>
<sequence>MTLRGVAVRGGAAGPESRQETGGREIAYKKTAGPGVHSSSSSRLAASGPDLQVQIYLGQPASGWPVTSSCPRMGTLSRAALILACLALASAASEGAFKPSEQKEMKPENLFLHLHEVGYAAPPSPSQTRRLRVGHFETSQADPLFEEQREVQPPSPEAIPVQEEWPTLPRSGENIVGPVPQEAIPLQEGQPPLQVPIEQKEIEPYAQHQEEMLQSRQTEEKPFVGQRAPEPQPSNPMQHCQQGRRGGWGHRLDGFPPGRPSPDNLNQICLPERQHVVYGPWNLPQTGYSHLSRQGESLNLLETGYSRCCRCRNPTNRLDCAKLVWEDTMTRFCEAEFSVKTRPHRCCRQRGEERFSCFQEEAPRPHYRLQPCPIHQTGMSSGPQLPFPPGLPTPDNVKNICLLRRFRSVPRNLLATDPIQRQLQALTRLEMEFQRCCRQGHNHTCTWKAWEDTLDEYCDRELAIKTHPHSCCHYPPSPARDECFAQRAPYPNYDRDLLTLDLSRVTPNLMGHLCGNGRVLTKHKQIPGLIQNMTVRCCDLPFPEQACCGEDEKLAFVENLCGPRRNSWKDPALCCNLSPGDEQANCFNVNYLRNVALVSGDTRDATSQGEQGPTGGTNVNPTPGSKEEK</sequence>
<evidence type="ECO:0000256" key="4">
    <source>
        <dbReference type="SAM" id="MobiDB-lite"/>
    </source>
</evidence>